<reference evidence="3" key="1">
    <citation type="journal article" date="2019" name="Int. J. Syst. Evol. Microbiol.">
        <title>The Global Catalogue of Microorganisms (GCM) 10K type strain sequencing project: providing services to taxonomists for standard genome sequencing and annotation.</title>
        <authorList>
            <consortium name="The Broad Institute Genomics Platform"/>
            <consortium name="The Broad Institute Genome Sequencing Center for Infectious Disease"/>
            <person name="Wu L."/>
            <person name="Ma J."/>
        </authorList>
    </citation>
    <scope>NUCLEOTIDE SEQUENCE [LARGE SCALE GENOMIC DNA]</scope>
    <source>
        <strain evidence="3">CGMCC 1.18518</strain>
    </source>
</reference>
<proteinExistence type="predicted"/>
<protein>
    <submittedName>
        <fullName evidence="2">Uncharacterized protein</fullName>
    </submittedName>
</protein>
<evidence type="ECO:0000313" key="2">
    <source>
        <dbReference type="EMBL" id="MFC6377625.1"/>
    </source>
</evidence>
<dbReference type="Proteomes" id="UP001596230">
    <property type="component" value="Unassembled WGS sequence"/>
</dbReference>
<keyword evidence="3" id="KW-1185">Reference proteome</keyword>
<dbReference type="EMBL" id="JBHSUB010000007">
    <property type="protein sequence ID" value="MFC6377625.1"/>
    <property type="molecule type" value="Genomic_DNA"/>
</dbReference>
<name>A0ABW1VY84_9GAMM</name>
<gene>
    <name evidence="2" type="ORF">ACFP9W_05895</name>
</gene>
<sequence>MSVWNDFYRLSVLEIKFEKNSAAKNATIYGNGNNQVAVAVRVTVIGKDNKPLNIPYDELEDKTHLINYQTGEKLNWRGTQPSYNPPWIYSAVDKGYSDPVNFGSALNDPQHDIKNNPQPPTKDNSSNVIFYISASKLSSGLDIGVGINIPGVGEFNTTEYGTSTHNSPGGNGGSVFKAPSFVHVRALESIDYSLSKNVRLDNNTTSFQSFHTVVGDMLVIHNNWAGITYNNYEGTSSKATAVISPAQENFKFIKMNVLSPTVGAGFNLAGGGCDTVWGVGGGNYDATFIFVNRKEYGLLGDNSIHTRCGGENYYYTIGKNDSRHYWKEDLPDGVITVRICNHRTPRNDAYQQNWSDSGKDIRVHVTDEYGNSGTVSITVDDSSWPSLHVNA</sequence>
<comment type="caution">
    <text evidence="2">The sequence shown here is derived from an EMBL/GenBank/DDBJ whole genome shotgun (WGS) entry which is preliminary data.</text>
</comment>
<feature type="region of interest" description="Disordered" evidence="1">
    <location>
        <begin position="101"/>
        <end position="125"/>
    </location>
</feature>
<evidence type="ECO:0000256" key="1">
    <source>
        <dbReference type="SAM" id="MobiDB-lite"/>
    </source>
</evidence>
<dbReference type="RefSeq" id="WP_385948680.1">
    <property type="nucleotide sequence ID" value="NZ_JBHSUB010000007.1"/>
</dbReference>
<evidence type="ECO:0000313" key="3">
    <source>
        <dbReference type="Proteomes" id="UP001596230"/>
    </source>
</evidence>
<organism evidence="2 3">
    <name type="scientific">Tatumella terrea</name>
    <dbReference type="NCBI Taxonomy" id="419007"/>
    <lineage>
        <taxon>Bacteria</taxon>
        <taxon>Pseudomonadati</taxon>
        <taxon>Pseudomonadota</taxon>
        <taxon>Gammaproteobacteria</taxon>
        <taxon>Enterobacterales</taxon>
        <taxon>Erwiniaceae</taxon>
        <taxon>Tatumella</taxon>
    </lineage>
</organism>
<accession>A0ABW1VY84</accession>